<proteinExistence type="predicted"/>
<name>A0A9P0KMY5_ACAOB</name>
<dbReference type="Proteomes" id="UP001152888">
    <property type="component" value="Unassembled WGS sequence"/>
</dbReference>
<sequence>MRSHKMAEYEDYIGGTLPNNQVRYRPEIKVRGKQIDPISHTREHNEVSVSFGFHIRVLEPVRDTNL</sequence>
<keyword evidence="2" id="KW-1185">Reference proteome</keyword>
<evidence type="ECO:0000313" key="1">
    <source>
        <dbReference type="EMBL" id="CAH1976374.1"/>
    </source>
</evidence>
<reference evidence="1" key="1">
    <citation type="submission" date="2022-03" db="EMBL/GenBank/DDBJ databases">
        <authorList>
            <person name="Sayadi A."/>
        </authorList>
    </citation>
    <scope>NUCLEOTIDE SEQUENCE</scope>
</reference>
<organism evidence="1 2">
    <name type="scientific">Acanthoscelides obtectus</name>
    <name type="common">Bean weevil</name>
    <name type="synonym">Bruchus obtectus</name>
    <dbReference type="NCBI Taxonomy" id="200917"/>
    <lineage>
        <taxon>Eukaryota</taxon>
        <taxon>Metazoa</taxon>
        <taxon>Ecdysozoa</taxon>
        <taxon>Arthropoda</taxon>
        <taxon>Hexapoda</taxon>
        <taxon>Insecta</taxon>
        <taxon>Pterygota</taxon>
        <taxon>Neoptera</taxon>
        <taxon>Endopterygota</taxon>
        <taxon>Coleoptera</taxon>
        <taxon>Polyphaga</taxon>
        <taxon>Cucujiformia</taxon>
        <taxon>Chrysomeloidea</taxon>
        <taxon>Chrysomelidae</taxon>
        <taxon>Bruchinae</taxon>
        <taxon>Bruchini</taxon>
        <taxon>Acanthoscelides</taxon>
    </lineage>
</organism>
<comment type="caution">
    <text evidence="1">The sequence shown here is derived from an EMBL/GenBank/DDBJ whole genome shotgun (WGS) entry which is preliminary data.</text>
</comment>
<dbReference type="AlphaFoldDB" id="A0A9P0KMY5"/>
<protein>
    <submittedName>
        <fullName evidence="1">Uncharacterized protein</fullName>
    </submittedName>
</protein>
<evidence type="ECO:0000313" key="2">
    <source>
        <dbReference type="Proteomes" id="UP001152888"/>
    </source>
</evidence>
<accession>A0A9P0KMY5</accession>
<gene>
    <name evidence="1" type="ORF">ACAOBT_LOCUS12111</name>
</gene>
<dbReference type="EMBL" id="CAKOFQ010006847">
    <property type="protein sequence ID" value="CAH1976374.1"/>
    <property type="molecule type" value="Genomic_DNA"/>
</dbReference>